<reference evidence="1" key="1">
    <citation type="submission" date="2016-10" db="EMBL/GenBank/DDBJ databases">
        <authorList>
            <person name="de Groot N.N."/>
        </authorList>
    </citation>
    <scope>NUCLEOTIDE SEQUENCE</scope>
</reference>
<name>A0A1W1ED34_9ZZZZ</name>
<dbReference type="Pfam" id="PF16930">
    <property type="entry name" value="Porin_5"/>
    <property type="match status" value="2"/>
</dbReference>
<keyword evidence="1" id="KW-0675">Receptor</keyword>
<gene>
    <name evidence="1" type="ORF">MNB_SV-5-1604</name>
</gene>
<proteinExistence type="predicted"/>
<organism evidence="1">
    <name type="scientific">hydrothermal vent metagenome</name>
    <dbReference type="NCBI Taxonomy" id="652676"/>
    <lineage>
        <taxon>unclassified sequences</taxon>
        <taxon>metagenomes</taxon>
        <taxon>ecological metagenomes</taxon>
    </lineage>
</organism>
<evidence type="ECO:0000313" key="1">
    <source>
        <dbReference type="EMBL" id="SFZ97944.1"/>
    </source>
</evidence>
<protein>
    <submittedName>
        <fullName evidence="1">Outer membrane receptor for ferric coprogen and ferric-rhodotorulic acid</fullName>
    </submittedName>
</protein>
<accession>A0A1W1ED34</accession>
<dbReference type="AlphaFoldDB" id="A0A1W1ED34"/>
<dbReference type="EMBL" id="FPKX01000032">
    <property type="protein sequence ID" value="SFZ97944.1"/>
    <property type="molecule type" value="Genomic_DNA"/>
</dbReference>
<sequence length="378" mass="43473">MKKILLALTLTTTATLFANSDNISIEEKNPIIKAYEDNLHMYGDVRIRYQERHQTYQSGSKEGEEKNTHQERYRIRLGLSYDITDNFIFEAQTSSGRGNPTSGNVKFTNGLNIDQFKVDVLDLVYKFDNSWVRAGKSKHKFYRPMKTQLIWDNDIRPEGLSYGYKDGDMATAGIWKVHRDEYKENPLSDDIYIFAAQYIHQIKDEDRTYNIGGGVHHYEGVKGNTTPYKKHFLGNSKNADKTYANNYSILELTGEAQFKDIFGKPFKVASVLAYNVAVSDDNFAADFSMQWGDTKNNLDWKLGYTYRYVEKDAVFAAHNDSDFIGGGTDGKGHIFTGKIKFNPNLYGAFHYQISETRMSDIEDARDYKRLMVDMILKF</sequence>
<dbReference type="InterPro" id="IPR032638">
    <property type="entry name" value="Porin_5"/>
</dbReference>